<dbReference type="AlphaFoldDB" id="A0A1H5DBF9"/>
<evidence type="ECO:0000313" key="5">
    <source>
        <dbReference type="Proteomes" id="UP000198992"/>
    </source>
</evidence>
<dbReference type="Gene3D" id="3.90.850.10">
    <property type="entry name" value="Fumarylacetoacetase-like, C-terminal domain"/>
    <property type="match status" value="1"/>
</dbReference>
<dbReference type="Proteomes" id="UP000198992">
    <property type="component" value="Unassembled WGS sequence"/>
</dbReference>
<protein>
    <submittedName>
        <fullName evidence="4">2-keto-4-pentenoate hydratase/2-oxohepta-3-ene-1,7-dioic acid hydratase (Catechol pathway)</fullName>
    </submittedName>
</protein>
<sequence length="292" mass="30746">MRFIAYERNAKRGLAVADQAGRYRGLDDGAAHGRLERALAGGHDGLKDLAAALLKGEPLDPEAVTFLPPLSSPGKIICVGLNYPDHTAESSIQQPDYPTLFGRFSSSLIGHGAPIVRPKVSAALDYEGELVAVIGRGGRHIPQSAALDHVAGYSIFNDGTIRDYQFRTPQWTMGKNFDGTGAFGPALVTADELPPGAGGLTLETRLNGTVMQKTSTSDLIFDVATLVALISEGITLYPGDLIVTGTPSGVGAARKPPLYMKPGDVCEIEIEGLGVLRNPIVQEGDDTVRAAA</sequence>
<proteinExistence type="inferred from homology"/>
<dbReference type="GO" id="GO:0046872">
    <property type="term" value="F:metal ion binding"/>
    <property type="evidence" value="ECO:0007669"/>
    <property type="project" value="UniProtKB-KW"/>
</dbReference>
<keyword evidence="2" id="KW-0479">Metal-binding</keyword>
<evidence type="ECO:0000313" key="4">
    <source>
        <dbReference type="EMBL" id="SED76169.1"/>
    </source>
</evidence>
<dbReference type="InterPro" id="IPR036663">
    <property type="entry name" value="Fumarylacetoacetase_C_sf"/>
</dbReference>
<dbReference type="PANTHER" id="PTHR42796:SF4">
    <property type="entry name" value="FUMARYLACETOACETATE HYDROLASE DOMAIN-CONTAINING PROTEIN 2A"/>
    <property type="match status" value="1"/>
</dbReference>
<organism evidence="4 5">
    <name type="scientific">Bradyrhizobium erythrophlei</name>
    <dbReference type="NCBI Taxonomy" id="1437360"/>
    <lineage>
        <taxon>Bacteria</taxon>
        <taxon>Pseudomonadati</taxon>
        <taxon>Pseudomonadota</taxon>
        <taxon>Alphaproteobacteria</taxon>
        <taxon>Hyphomicrobiales</taxon>
        <taxon>Nitrobacteraceae</taxon>
        <taxon>Bradyrhizobium</taxon>
    </lineage>
</organism>
<dbReference type="OrthoDB" id="5197601at2"/>
<dbReference type="RefSeq" id="WP_092122288.1">
    <property type="nucleotide sequence ID" value="NZ_FNTH01000001.1"/>
</dbReference>
<dbReference type="FunFam" id="3.90.850.10:FF:000002">
    <property type="entry name" value="2-hydroxyhepta-2,4-diene-1,7-dioate isomerase"/>
    <property type="match status" value="1"/>
</dbReference>
<evidence type="ECO:0000259" key="3">
    <source>
        <dbReference type="Pfam" id="PF01557"/>
    </source>
</evidence>
<dbReference type="GO" id="GO:0019752">
    <property type="term" value="P:carboxylic acid metabolic process"/>
    <property type="evidence" value="ECO:0007669"/>
    <property type="project" value="UniProtKB-ARBA"/>
</dbReference>
<dbReference type="PANTHER" id="PTHR42796">
    <property type="entry name" value="FUMARYLACETOACETATE HYDROLASE DOMAIN-CONTAINING PROTEIN 2A-RELATED"/>
    <property type="match status" value="1"/>
</dbReference>
<comment type="similarity">
    <text evidence="1">Belongs to the FAH family.</text>
</comment>
<gene>
    <name evidence="4" type="ORF">SAMN05444164_5718</name>
</gene>
<dbReference type="SUPFAM" id="SSF56529">
    <property type="entry name" value="FAH"/>
    <property type="match status" value="1"/>
</dbReference>
<dbReference type="InterPro" id="IPR011234">
    <property type="entry name" value="Fumarylacetoacetase-like_C"/>
</dbReference>
<accession>A0A1H5DBF9</accession>
<dbReference type="Pfam" id="PF01557">
    <property type="entry name" value="FAA_hydrolase"/>
    <property type="match status" value="1"/>
</dbReference>
<reference evidence="4 5" key="1">
    <citation type="submission" date="2016-10" db="EMBL/GenBank/DDBJ databases">
        <authorList>
            <person name="de Groot N.N."/>
        </authorList>
    </citation>
    <scope>NUCLEOTIDE SEQUENCE [LARGE SCALE GENOMIC DNA]</scope>
    <source>
        <strain evidence="4 5">MT12</strain>
    </source>
</reference>
<dbReference type="InterPro" id="IPR051121">
    <property type="entry name" value="FAH"/>
</dbReference>
<dbReference type="GO" id="GO:0016853">
    <property type="term" value="F:isomerase activity"/>
    <property type="evidence" value="ECO:0007669"/>
    <property type="project" value="UniProtKB-ARBA"/>
</dbReference>
<evidence type="ECO:0000256" key="1">
    <source>
        <dbReference type="ARBA" id="ARBA00010211"/>
    </source>
</evidence>
<name>A0A1H5DBF9_9BRAD</name>
<dbReference type="EMBL" id="FNTH01000001">
    <property type="protein sequence ID" value="SED76169.1"/>
    <property type="molecule type" value="Genomic_DNA"/>
</dbReference>
<feature type="domain" description="Fumarylacetoacetase-like C-terminal" evidence="3">
    <location>
        <begin position="75"/>
        <end position="281"/>
    </location>
</feature>
<evidence type="ECO:0000256" key="2">
    <source>
        <dbReference type="ARBA" id="ARBA00022723"/>
    </source>
</evidence>